<keyword evidence="1" id="KW-0175">Coiled coil</keyword>
<protein>
    <submittedName>
        <fullName evidence="3">Uncharacterized protein</fullName>
    </submittedName>
</protein>
<feature type="region of interest" description="Disordered" evidence="2">
    <location>
        <begin position="202"/>
        <end position="320"/>
    </location>
</feature>
<evidence type="ECO:0000313" key="3">
    <source>
        <dbReference type="EMBL" id="CCG23371.1"/>
    </source>
</evidence>
<feature type="compositionally biased region" description="Basic residues" evidence="2">
    <location>
        <begin position="369"/>
        <end position="378"/>
    </location>
</feature>
<gene>
    <name evidence="3" type="ORF">CORT_0D05320</name>
</gene>
<feature type="compositionally biased region" description="Basic residues" evidence="2">
    <location>
        <begin position="293"/>
        <end position="302"/>
    </location>
</feature>
<reference evidence="3 4" key="1">
    <citation type="journal article" date="2012" name="PLoS ONE">
        <title>Sequence and analysis of the genome of the pathogenic yeast Candida orthopsilosis.</title>
        <authorList>
            <person name="Riccombeni A."/>
            <person name="Vidanes G."/>
            <person name="Proux-Wera E."/>
            <person name="Wolfe K.H."/>
            <person name="Butler G."/>
        </authorList>
    </citation>
    <scope>NUCLEOTIDE SEQUENCE [LARGE SCALE GENOMIC DNA]</scope>
    <source>
        <strain evidence="3 4">Co 90-125</strain>
    </source>
</reference>
<dbReference type="OrthoDB" id="4089586at2759"/>
<sequence length="378" mass="43081">MVNLGLISKHYELREKISDLLREDQERKNIIKLSILRLAILKQGEITRTKKSGKGSPTKAAVKSPTKDYEIELNKLKQEYSTKSKLHDAKLQSLKQENERLKAQVKKLNYDSSSSSSSIFQTRKRVLPSHRSIFSPEKFGSTTNKTSVIRHAFPTIFDDELITPIKKIPETKLVSKLMKSASSMSPTKDARSQDSRLLADDFAIPNATSSPTGSSKFRSPTKFMENFDNEGKNYDQSTRRRSSSPEFTPNRRRRVLRSTDSSVPYEEKSENSQSERNGSNSVEHSGSPIKGERRIKKVKKRKILDVPSMESSGKLKTVFPEVDDGNLNTLAKYEDAHFEENEEVLETSSRSLKRKLDLDEQILDPEPPKKRRNVFTID</sequence>
<dbReference type="HOGENOM" id="CLU_611203_0_0_1"/>
<dbReference type="EMBL" id="HE681722">
    <property type="protein sequence ID" value="CCG23371.1"/>
    <property type="molecule type" value="Genomic_DNA"/>
</dbReference>
<dbReference type="GeneID" id="14540471"/>
<evidence type="ECO:0000313" key="4">
    <source>
        <dbReference type="Proteomes" id="UP000005018"/>
    </source>
</evidence>
<proteinExistence type="predicted"/>
<evidence type="ECO:0000256" key="1">
    <source>
        <dbReference type="SAM" id="Coils"/>
    </source>
</evidence>
<dbReference type="AlphaFoldDB" id="H8X6C3"/>
<name>H8X6C3_CANO9</name>
<dbReference type="Proteomes" id="UP000005018">
    <property type="component" value="Chromosome 4"/>
</dbReference>
<dbReference type="RefSeq" id="XP_003869506.1">
    <property type="nucleotide sequence ID" value="XM_003869457.1"/>
</dbReference>
<feature type="compositionally biased region" description="Polar residues" evidence="2">
    <location>
        <begin position="271"/>
        <end position="284"/>
    </location>
</feature>
<keyword evidence="4" id="KW-1185">Reference proteome</keyword>
<evidence type="ECO:0000256" key="2">
    <source>
        <dbReference type="SAM" id="MobiDB-lite"/>
    </source>
</evidence>
<accession>H8X6C3</accession>
<feature type="compositionally biased region" description="Polar residues" evidence="2">
    <location>
        <begin position="206"/>
        <end position="218"/>
    </location>
</feature>
<dbReference type="KEGG" id="cot:CORT_0D05320"/>
<feature type="coiled-coil region" evidence="1">
    <location>
        <begin position="84"/>
        <end position="111"/>
    </location>
</feature>
<organism evidence="3 4">
    <name type="scientific">Candida orthopsilosis (strain 90-125)</name>
    <name type="common">Yeast</name>
    <dbReference type="NCBI Taxonomy" id="1136231"/>
    <lineage>
        <taxon>Eukaryota</taxon>
        <taxon>Fungi</taxon>
        <taxon>Dikarya</taxon>
        <taxon>Ascomycota</taxon>
        <taxon>Saccharomycotina</taxon>
        <taxon>Pichiomycetes</taxon>
        <taxon>Debaryomycetaceae</taxon>
        <taxon>Candida/Lodderomyces clade</taxon>
        <taxon>Candida</taxon>
    </lineage>
</organism>
<feature type="region of interest" description="Disordered" evidence="2">
    <location>
        <begin position="358"/>
        <end position="378"/>
    </location>
</feature>